<protein>
    <recommendedName>
        <fullName evidence="2">FHA domain-containing protein</fullName>
    </recommendedName>
</protein>
<dbReference type="Pfam" id="PF00498">
    <property type="entry name" value="FHA"/>
    <property type="match status" value="1"/>
</dbReference>
<dbReference type="InterPro" id="IPR026870">
    <property type="entry name" value="Zinc_ribbon_dom"/>
</dbReference>
<reference evidence="4" key="1">
    <citation type="submission" date="2018-12" db="EMBL/GenBank/DDBJ databases">
        <title>Tengunoibacter tsumagoiensis gen. nov., sp. nov., Dictyobacter kobayashii sp. nov., D. alpinus sp. nov., and D. joshuensis sp. nov. and description of Dictyobacteraceae fam. nov. within the order Ktedonobacterales isolated from Tengu-no-mugimeshi.</title>
        <authorList>
            <person name="Wang C.M."/>
            <person name="Zheng Y."/>
            <person name="Sakai Y."/>
            <person name="Toyoda A."/>
            <person name="Minakuchi Y."/>
            <person name="Abe K."/>
            <person name="Yokota A."/>
            <person name="Yabe S."/>
        </authorList>
    </citation>
    <scope>NUCLEOTIDE SEQUENCE [LARGE SCALE GENOMIC DNA]</scope>
    <source>
        <strain evidence="4">S-27</strain>
    </source>
</reference>
<dbReference type="RefSeq" id="WP_160145864.1">
    <property type="nucleotide sequence ID" value="NZ_BIFQ01000001.1"/>
</dbReference>
<feature type="region of interest" description="Disordered" evidence="1">
    <location>
        <begin position="266"/>
        <end position="337"/>
    </location>
</feature>
<feature type="region of interest" description="Disordered" evidence="1">
    <location>
        <begin position="219"/>
        <end position="250"/>
    </location>
</feature>
<dbReference type="SMART" id="SM00240">
    <property type="entry name" value="FHA"/>
    <property type="match status" value="1"/>
</dbReference>
<comment type="caution">
    <text evidence="3">The sequence shown here is derived from an EMBL/GenBank/DDBJ whole genome shotgun (WGS) entry which is preliminary data.</text>
</comment>
<dbReference type="Pfam" id="PF13240">
    <property type="entry name" value="Zn_Ribbon_1"/>
    <property type="match status" value="1"/>
</dbReference>
<dbReference type="Proteomes" id="UP000287224">
    <property type="component" value="Unassembled WGS sequence"/>
</dbReference>
<name>A0A401ZFF2_9CHLR</name>
<sequence length="488" mass="52492">MDKCPYCGAETRQGDNFCLNCGNRLLPATPSPSSGQQAQPGIGEATVATPDEWNGAPQSPASGSGQSWGGVDPAAPTAFGAATDASTVREPAGTAQATMDRISEPAMFILRSDNGDVIQEYPLDKAEIVIGRAPTSDILLSKDKLTSRRHATVRYENNQYLLHDEHSANGTFVNGQQLEEATPYALQDGDQVGIGEHELLFRAHGTQSNEVEDQPTIAEPQGISANPDFTYRTRDDEHGTISDNDDYGTAAMDSAEPAAMYDANAPAAEPAPVEPPATPAPEEEAPISHYEPVPMPVPVPVQEESAAPEMDAQEAEEPAPASPASIDKTPYAVPSSPVPATDNVTFSRFSALSSPSMPDMSALMAALSSLDGQIMSLQEQFNSTQDAMRNHDAEVSQTANQLRSGIRRVSDRMDGMIADVARSREALAWAELLQLMEDVMNNPRDIEYVTKLARKARELNKVFQIHQNVLNTMAECNSLLRSLIGEEK</sequence>
<gene>
    <name evidence="3" type="ORF">KDAU_29210</name>
</gene>
<dbReference type="CDD" id="cd00060">
    <property type="entry name" value="FHA"/>
    <property type="match status" value="1"/>
</dbReference>
<dbReference type="InterPro" id="IPR008984">
    <property type="entry name" value="SMAD_FHA_dom_sf"/>
</dbReference>
<keyword evidence="4" id="KW-1185">Reference proteome</keyword>
<feature type="compositionally biased region" description="Polar residues" evidence="1">
    <location>
        <begin position="56"/>
        <end position="65"/>
    </location>
</feature>
<dbReference type="PANTHER" id="PTHR23308">
    <property type="entry name" value="NUCLEAR INHIBITOR OF PROTEIN PHOSPHATASE-1"/>
    <property type="match status" value="1"/>
</dbReference>
<dbReference type="Gene3D" id="2.60.200.20">
    <property type="match status" value="1"/>
</dbReference>
<feature type="domain" description="FHA" evidence="2">
    <location>
        <begin position="128"/>
        <end position="178"/>
    </location>
</feature>
<feature type="compositionally biased region" description="Basic and acidic residues" evidence="1">
    <location>
        <begin position="231"/>
        <end position="240"/>
    </location>
</feature>
<accession>A0A401ZFF2</accession>
<proteinExistence type="predicted"/>
<dbReference type="OrthoDB" id="1683123at2"/>
<evidence type="ECO:0000259" key="2">
    <source>
        <dbReference type="PROSITE" id="PS50006"/>
    </source>
</evidence>
<dbReference type="InterPro" id="IPR050923">
    <property type="entry name" value="Cell_Proc_Reg/RNA_Proc"/>
</dbReference>
<dbReference type="EMBL" id="BIFQ01000001">
    <property type="protein sequence ID" value="GCE05592.1"/>
    <property type="molecule type" value="Genomic_DNA"/>
</dbReference>
<evidence type="ECO:0000313" key="3">
    <source>
        <dbReference type="EMBL" id="GCE05592.1"/>
    </source>
</evidence>
<organism evidence="3 4">
    <name type="scientific">Dictyobacter aurantiacus</name>
    <dbReference type="NCBI Taxonomy" id="1936993"/>
    <lineage>
        <taxon>Bacteria</taxon>
        <taxon>Bacillati</taxon>
        <taxon>Chloroflexota</taxon>
        <taxon>Ktedonobacteria</taxon>
        <taxon>Ktedonobacterales</taxon>
        <taxon>Dictyobacteraceae</taxon>
        <taxon>Dictyobacter</taxon>
    </lineage>
</organism>
<dbReference type="PROSITE" id="PS50006">
    <property type="entry name" value="FHA_DOMAIN"/>
    <property type="match status" value="1"/>
</dbReference>
<evidence type="ECO:0000313" key="4">
    <source>
        <dbReference type="Proteomes" id="UP000287224"/>
    </source>
</evidence>
<dbReference type="SUPFAM" id="SSF49879">
    <property type="entry name" value="SMAD/FHA domain"/>
    <property type="match status" value="1"/>
</dbReference>
<dbReference type="AlphaFoldDB" id="A0A401ZFF2"/>
<feature type="region of interest" description="Disordered" evidence="1">
    <location>
        <begin position="28"/>
        <end position="96"/>
    </location>
</feature>
<feature type="compositionally biased region" description="Low complexity" evidence="1">
    <location>
        <begin position="72"/>
        <end position="85"/>
    </location>
</feature>
<evidence type="ECO:0000256" key="1">
    <source>
        <dbReference type="SAM" id="MobiDB-lite"/>
    </source>
</evidence>
<dbReference type="InterPro" id="IPR000253">
    <property type="entry name" value="FHA_dom"/>
</dbReference>